<name>A0ABT5FCC8_9GAMM</name>
<evidence type="ECO:0000259" key="1">
    <source>
        <dbReference type="Pfam" id="PF04287"/>
    </source>
</evidence>
<feature type="domain" description="YqcC-like" evidence="1">
    <location>
        <begin position="5"/>
        <end position="99"/>
    </location>
</feature>
<protein>
    <submittedName>
        <fullName evidence="2">YqcC family protein</fullName>
    </submittedName>
</protein>
<dbReference type="EMBL" id="JAQOMS010000002">
    <property type="protein sequence ID" value="MDC2888230.1"/>
    <property type="molecule type" value="Genomic_DNA"/>
</dbReference>
<organism evidence="2 3">
    <name type="scientific">Psychrosphaera algicola</name>
    <dbReference type="NCBI Taxonomy" id="3023714"/>
    <lineage>
        <taxon>Bacteria</taxon>
        <taxon>Pseudomonadati</taxon>
        <taxon>Pseudomonadota</taxon>
        <taxon>Gammaproteobacteria</taxon>
        <taxon>Alteromonadales</taxon>
        <taxon>Pseudoalteromonadaceae</taxon>
        <taxon>Psychrosphaera</taxon>
    </lineage>
</organism>
<proteinExistence type="predicted"/>
<dbReference type="PANTHER" id="PTHR39586">
    <property type="entry name" value="CYTOPLASMIC PROTEIN-RELATED"/>
    <property type="match status" value="1"/>
</dbReference>
<comment type="caution">
    <text evidence="2">The sequence shown here is derived from an EMBL/GenBank/DDBJ whole genome shotgun (WGS) entry which is preliminary data.</text>
</comment>
<dbReference type="Proteomes" id="UP001528411">
    <property type="component" value="Unassembled WGS sequence"/>
</dbReference>
<reference evidence="2 3" key="1">
    <citation type="submission" date="2023-01" db="EMBL/GenBank/DDBJ databases">
        <title>Psychrosphaera sp. nov., isolated from marine algae.</title>
        <authorList>
            <person name="Bayburt H."/>
            <person name="Choi B.J."/>
            <person name="Kim J.M."/>
            <person name="Choi D.G."/>
            <person name="Jeon C.O."/>
        </authorList>
    </citation>
    <scope>NUCLEOTIDE SEQUENCE [LARGE SCALE GENOMIC DNA]</scope>
    <source>
        <strain evidence="2 3">G1-22</strain>
    </source>
</reference>
<dbReference type="InterPro" id="IPR007384">
    <property type="entry name" value="UCP006257"/>
</dbReference>
<dbReference type="RefSeq" id="WP_272179903.1">
    <property type="nucleotide sequence ID" value="NZ_JAQOMS010000002.1"/>
</dbReference>
<dbReference type="InterPro" id="IPR023376">
    <property type="entry name" value="YqcC-like_dom"/>
</dbReference>
<dbReference type="SUPFAM" id="SSF158452">
    <property type="entry name" value="YqcC-like"/>
    <property type="match status" value="1"/>
</dbReference>
<dbReference type="Gene3D" id="1.20.1440.40">
    <property type="entry name" value="YqcC-like"/>
    <property type="match status" value="1"/>
</dbReference>
<dbReference type="Pfam" id="PF04287">
    <property type="entry name" value="DUF446"/>
    <property type="match status" value="1"/>
</dbReference>
<dbReference type="InterPro" id="IPR036814">
    <property type="entry name" value="YqcC-like_sf"/>
</dbReference>
<evidence type="ECO:0000313" key="2">
    <source>
        <dbReference type="EMBL" id="MDC2888230.1"/>
    </source>
</evidence>
<sequence>MTAKISTYLIELQNALIEEQLWSCETPTVTALSSLEPFAIDTLEIEQWLQFIFIPKMNALIQAGKPLPTQLHLSPIVQMSFANRNLVAPNTLAAVAVIDRKFVEKPFNA</sequence>
<accession>A0ABT5FCC8</accession>
<keyword evidence="3" id="KW-1185">Reference proteome</keyword>
<gene>
    <name evidence="2" type="ORF">PN838_04825</name>
</gene>
<dbReference type="PANTHER" id="PTHR39586:SF1">
    <property type="entry name" value="CYTOPLASMIC PROTEIN"/>
    <property type="match status" value="1"/>
</dbReference>
<evidence type="ECO:0000313" key="3">
    <source>
        <dbReference type="Proteomes" id="UP001528411"/>
    </source>
</evidence>